<accession>A0A0F9UMP5</accession>
<protein>
    <submittedName>
        <fullName evidence="1">Uncharacterized protein</fullName>
    </submittedName>
</protein>
<gene>
    <name evidence="1" type="ORF">LCGC14_0202380</name>
</gene>
<dbReference type="AlphaFoldDB" id="A0A0F9UMP5"/>
<dbReference type="EMBL" id="LAZR01000090">
    <property type="protein sequence ID" value="KKN92939.1"/>
    <property type="molecule type" value="Genomic_DNA"/>
</dbReference>
<sequence>MDAQPAHAHSEQRIIWKSAGLHLTHRLESGWLAVTPDFLRAYYTRPEIHPIEESCENEHRLFEKLMETPTAPILDAELAAIADTDAADNYRLVLGYRDHLLKHGSIEAGYLALFQPGAPQVPPVFIEQMVHLVLSGLLADERDPFVLRAAELFFRDQKATTSDGQLMLADAEVVEMYSESGGFGGLGALLAEAGTPMREVSLDVMTEDNAAAYWERADQFNFALDFRFTQPGQDALARVIERWVGHFMQLPVRVQAMQAISDERWTWHVGLDTESTLILNGLYEGEPVDETRLNRIAALYRMEFLEPDRLIETMRGKPAYLGLAASGDNLIRLKPQNLLTNLPLTPGLQ</sequence>
<name>A0A0F9UMP5_9ZZZZ</name>
<comment type="caution">
    <text evidence="1">The sequence shown here is derived from an EMBL/GenBank/DDBJ whole genome shotgun (WGS) entry which is preliminary data.</text>
</comment>
<dbReference type="InterPro" id="IPR045932">
    <property type="entry name" value="DUF6352"/>
</dbReference>
<dbReference type="Pfam" id="PF19879">
    <property type="entry name" value="DUF6352"/>
    <property type="match status" value="1"/>
</dbReference>
<reference evidence="1" key="1">
    <citation type="journal article" date="2015" name="Nature">
        <title>Complex archaea that bridge the gap between prokaryotes and eukaryotes.</title>
        <authorList>
            <person name="Spang A."/>
            <person name="Saw J.H."/>
            <person name="Jorgensen S.L."/>
            <person name="Zaremba-Niedzwiedzka K."/>
            <person name="Martijn J."/>
            <person name="Lind A.E."/>
            <person name="van Eijk R."/>
            <person name="Schleper C."/>
            <person name="Guy L."/>
            <person name="Ettema T.J."/>
        </authorList>
    </citation>
    <scope>NUCLEOTIDE SEQUENCE</scope>
</reference>
<proteinExistence type="predicted"/>
<organism evidence="1">
    <name type="scientific">marine sediment metagenome</name>
    <dbReference type="NCBI Taxonomy" id="412755"/>
    <lineage>
        <taxon>unclassified sequences</taxon>
        <taxon>metagenomes</taxon>
        <taxon>ecological metagenomes</taxon>
    </lineage>
</organism>
<evidence type="ECO:0000313" key="1">
    <source>
        <dbReference type="EMBL" id="KKN92939.1"/>
    </source>
</evidence>